<evidence type="ECO:0000313" key="2">
    <source>
        <dbReference type="Proteomes" id="UP000299102"/>
    </source>
</evidence>
<dbReference type="GO" id="GO:0003676">
    <property type="term" value="F:nucleic acid binding"/>
    <property type="evidence" value="ECO:0007669"/>
    <property type="project" value="InterPro"/>
</dbReference>
<protein>
    <recommendedName>
        <fullName evidence="3">Mariner Mos1 transposase</fullName>
    </recommendedName>
</protein>
<dbReference type="PANTHER" id="PTHR46060:SF1">
    <property type="entry name" value="MARINER MOS1 TRANSPOSASE-LIKE PROTEIN"/>
    <property type="match status" value="1"/>
</dbReference>
<dbReference type="AlphaFoldDB" id="A0A4C1WFD2"/>
<reference evidence="1 2" key="1">
    <citation type="journal article" date="2019" name="Commun. Biol.">
        <title>The bagworm genome reveals a unique fibroin gene that provides high tensile strength.</title>
        <authorList>
            <person name="Kono N."/>
            <person name="Nakamura H."/>
            <person name="Ohtoshi R."/>
            <person name="Tomita M."/>
            <person name="Numata K."/>
            <person name="Arakawa K."/>
        </authorList>
    </citation>
    <scope>NUCLEOTIDE SEQUENCE [LARGE SCALE GENOMIC DNA]</scope>
</reference>
<dbReference type="OrthoDB" id="10017160at2759"/>
<sequence length="176" mass="20406">MATIKENKWPALKSDQLEDGELPEAVFITGDEKWITYDKNVRKRSWSKDKQAPQTTAKLGFTRKNLMLYIVGLEGHYLVCSISVNPLESIFNHLDREFVVERQIRGSAYREMMQRFTGADSNAAHDIVTGDESWISCYDSETKRQSAPWVFPFEKFPNKVKRGRSSEKRWWPLSPG</sequence>
<dbReference type="InterPro" id="IPR052709">
    <property type="entry name" value="Transposase-MT_Hybrid"/>
</dbReference>
<gene>
    <name evidence="1" type="ORF">EVAR_45604_1</name>
</gene>
<keyword evidence="2" id="KW-1185">Reference proteome</keyword>
<comment type="caution">
    <text evidence="1">The sequence shown here is derived from an EMBL/GenBank/DDBJ whole genome shotgun (WGS) entry which is preliminary data.</text>
</comment>
<accession>A0A4C1WFD2</accession>
<evidence type="ECO:0008006" key="3">
    <source>
        <dbReference type="Google" id="ProtNLM"/>
    </source>
</evidence>
<proteinExistence type="predicted"/>
<name>A0A4C1WFD2_EUMVA</name>
<dbReference type="EMBL" id="BGZK01000547">
    <property type="protein sequence ID" value="GBP49540.1"/>
    <property type="molecule type" value="Genomic_DNA"/>
</dbReference>
<dbReference type="Gene3D" id="3.30.420.10">
    <property type="entry name" value="Ribonuclease H-like superfamily/Ribonuclease H"/>
    <property type="match status" value="2"/>
</dbReference>
<evidence type="ECO:0000313" key="1">
    <source>
        <dbReference type="EMBL" id="GBP49540.1"/>
    </source>
</evidence>
<organism evidence="1 2">
    <name type="scientific">Eumeta variegata</name>
    <name type="common">Bagworm moth</name>
    <name type="synonym">Eumeta japonica</name>
    <dbReference type="NCBI Taxonomy" id="151549"/>
    <lineage>
        <taxon>Eukaryota</taxon>
        <taxon>Metazoa</taxon>
        <taxon>Ecdysozoa</taxon>
        <taxon>Arthropoda</taxon>
        <taxon>Hexapoda</taxon>
        <taxon>Insecta</taxon>
        <taxon>Pterygota</taxon>
        <taxon>Neoptera</taxon>
        <taxon>Endopterygota</taxon>
        <taxon>Lepidoptera</taxon>
        <taxon>Glossata</taxon>
        <taxon>Ditrysia</taxon>
        <taxon>Tineoidea</taxon>
        <taxon>Psychidae</taxon>
        <taxon>Oiketicinae</taxon>
        <taxon>Eumeta</taxon>
    </lineage>
</organism>
<dbReference type="InterPro" id="IPR036397">
    <property type="entry name" value="RNaseH_sf"/>
</dbReference>
<dbReference type="Proteomes" id="UP000299102">
    <property type="component" value="Unassembled WGS sequence"/>
</dbReference>
<dbReference type="PANTHER" id="PTHR46060">
    <property type="entry name" value="MARINER MOS1 TRANSPOSASE-LIKE PROTEIN"/>
    <property type="match status" value="1"/>
</dbReference>